<dbReference type="HOGENOM" id="CLU_076039_0_0_6"/>
<sequence>MATLYVTLQGKGGVGKSYLTAAFAQWLVEQGRSVACIDTDTLNPTLLQYAPLKATHLKLSQNHVIDPRALDTLVGIVAEAPDDGQVVVDVGSNGFETLMAYEVENGVFALLQELGHRVVVQTVIAGGPDAEETVKGTMALLAATDVPVILWLNEHLGPLELYGRPIAEASFLHEAQGRILGTILLPARTKATFGKDTEEMLRQRLTFAEAIEQFDLMPRTRIKRIRDELWAQLDALPLDGAEGEVQASASA</sequence>
<dbReference type="Gene3D" id="3.40.50.300">
    <property type="entry name" value="P-loop containing nucleotide triphosphate hydrolases"/>
    <property type="match status" value="1"/>
</dbReference>
<gene>
    <name evidence="2" type="ORF">Thimo_3726</name>
</gene>
<dbReference type="EMBL" id="CP003052">
    <property type="protein sequence ID" value="AGA92378.1"/>
    <property type="molecule type" value="Genomic_DNA"/>
</dbReference>
<feature type="domain" description="CobQ/CobB/MinD/ParA nucleotide binding" evidence="1">
    <location>
        <begin position="7"/>
        <end position="42"/>
    </location>
</feature>
<dbReference type="KEGG" id="tmb:Thimo_3726"/>
<accession>L0H033</accession>
<reference evidence="2 3" key="1">
    <citation type="submission" date="2011-09" db="EMBL/GenBank/DDBJ databases">
        <title>Complete sequence of plasmid of Thioflavicoccus mobilis 8321.</title>
        <authorList>
            <consortium name="US DOE Joint Genome Institute"/>
            <person name="Lucas S."/>
            <person name="Han J."/>
            <person name="Lapidus A."/>
            <person name="Cheng J.-F."/>
            <person name="Goodwin L."/>
            <person name="Pitluck S."/>
            <person name="Peters L."/>
            <person name="Ovchinnikova G."/>
            <person name="Lu M."/>
            <person name="Detter J.C."/>
            <person name="Han C."/>
            <person name="Tapia R."/>
            <person name="Land M."/>
            <person name="Hauser L."/>
            <person name="Kyrpides N."/>
            <person name="Ivanova N."/>
            <person name="Pagani I."/>
            <person name="Vogl K."/>
            <person name="Liu Z."/>
            <person name="Imhoff J."/>
            <person name="Thiel V."/>
            <person name="Frigaard N.-U."/>
            <person name="Bryant D."/>
            <person name="Woyke T."/>
        </authorList>
    </citation>
    <scope>NUCLEOTIDE SEQUENCE [LARGE SCALE GENOMIC DNA]</scope>
    <source>
        <strain evidence="2 3">8321</strain>
        <plasmid evidence="3">Plasmid pTHIMO01</plasmid>
    </source>
</reference>
<dbReference type="InterPro" id="IPR027417">
    <property type="entry name" value="P-loop_NTPase"/>
</dbReference>
<proteinExistence type="predicted"/>
<name>L0H033_9GAMM</name>
<evidence type="ECO:0000313" key="2">
    <source>
        <dbReference type="EMBL" id="AGA92378.1"/>
    </source>
</evidence>
<dbReference type="InterPro" id="IPR002586">
    <property type="entry name" value="CobQ/CobB/MinD/ParA_Nub-bd_dom"/>
</dbReference>
<dbReference type="Proteomes" id="UP000010816">
    <property type="component" value="Plasmid pTHIMO01"/>
</dbReference>
<keyword evidence="2" id="KW-0614">Plasmid</keyword>
<organism evidence="2 3">
    <name type="scientific">Thioflavicoccus mobilis 8321</name>
    <dbReference type="NCBI Taxonomy" id="765912"/>
    <lineage>
        <taxon>Bacteria</taxon>
        <taxon>Pseudomonadati</taxon>
        <taxon>Pseudomonadota</taxon>
        <taxon>Gammaproteobacteria</taxon>
        <taxon>Chromatiales</taxon>
        <taxon>Chromatiaceae</taxon>
        <taxon>Thioflavicoccus</taxon>
    </lineage>
</organism>
<evidence type="ECO:0000259" key="1">
    <source>
        <dbReference type="Pfam" id="PF01656"/>
    </source>
</evidence>
<protein>
    <submittedName>
        <fullName evidence="2">Septum formation inhibitor-activating ATPase</fullName>
    </submittedName>
</protein>
<dbReference type="OrthoDB" id="69313at2"/>
<dbReference type="AlphaFoldDB" id="L0H033"/>
<keyword evidence="3" id="KW-1185">Reference proteome</keyword>
<dbReference type="RefSeq" id="WP_015282500.1">
    <property type="nucleotide sequence ID" value="NC_019941.1"/>
</dbReference>
<geneLocation type="plasmid" evidence="2 3">
    <name>pTHIMO01</name>
</geneLocation>
<dbReference type="SUPFAM" id="SSF52540">
    <property type="entry name" value="P-loop containing nucleoside triphosphate hydrolases"/>
    <property type="match status" value="1"/>
</dbReference>
<evidence type="ECO:0000313" key="3">
    <source>
        <dbReference type="Proteomes" id="UP000010816"/>
    </source>
</evidence>
<dbReference type="Pfam" id="PF01656">
    <property type="entry name" value="CbiA"/>
    <property type="match status" value="1"/>
</dbReference>